<dbReference type="InterPro" id="IPR005475">
    <property type="entry name" value="Transketolase-like_Pyr-bd"/>
</dbReference>
<name>A0A494VNM1_9SPHI</name>
<dbReference type="Proteomes" id="UP000270046">
    <property type="component" value="Chromosome"/>
</dbReference>
<dbReference type="Pfam" id="PF02779">
    <property type="entry name" value="Transket_pyr"/>
    <property type="match status" value="1"/>
</dbReference>
<keyword evidence="3" id="KW-0560">Oxidoreductase</keyword>
<comment type="cofactor">
    <cofactor evidence="1">
        <name>thiamine diphosphate</name>
        <dbReference type="ChEBI" id="CHEBI:58937"/>
    </cofactor>
</comment>
<evidence type="ECO:0000256" key="3">
    <source>
        <dbReference type="ARBA" id="ARBA00023002"/>
    </source>
</evidence>
<dbReference type="OrthoDB" id="9769337at2"/>
<feature type="domain" description="Transketolase-like pyrimidine-binding" evidence="6">
    <location>
        <begin position="477"/>
        <end position="651"/>
    </location>
</feature>
<evidence type="ECO:0000313" key="7">
    <source>
        <dbReference type="EMBL" id="AYL95341.1"/>
    </source>
</evidence>
<dbReference type="SMART" id="SM00861">
    <property type="entry name" value="Transket_pyr"/>
    <property type="match status" value="1"/>
</dbReference>
<gene>
    <name evidence="7" type="ORF">HYN43_008550</name>
</gene>
<dbReference type="RefSeq" id="WP_119409043.1">
    <property type="nucleotide sequence ID" value="NZ_CP032869.1"/>
</dbReference>
<dbReference type="PANTHER" id="PTHR43257">
    <property type="entry name" value="PYRUVATE DEHYDROGENASE E1 COMPONENT BETA SUBUNIT"/>
    <property type="match status" value="1"/>
</dbReference>
<evidence type="ECO:0000256" key="5">
    <source>
        <dbReference type="SAM" id="Coils"/>
    </source>
</evidence>
<proteinExistence type="predicted"/>
<reference evidence="7 8" key="1">
    <citation type="submission" date="2018-10" db="EMBL/GenBank/DDBJ databases">
        <title>Genome sequencing of Mucilaginibacter sp. HYN0043.</title>
        <authorList>
            <person name="Kim M."/>
            <person name="Yi H."/>
        </authorList>
    </citation>
    <scope>NUCLEOTIDE SEQUENCE [LARGE SCALE GENOMIC DNA]</scope>
    <source>
        <strain evidence="7 8">HYN0043</strain>
    </source>
</reference>
<dbReference type="Pfam" id="PF02780">
    <property type="entry name" value="Transketolase_C"/>
    <property type="match status" value="1"/>
</dbReference>
<protein>
    <submittedName>
        <fullName evidence="7">Transketolase</fullName>
    </submittedName>
</protein>
<dbReference type="CDD" id="cd02000">
    <property type="entry name" value="TPP_E1_PDC_ADC_BCADC"/>
    <property type="match status" value="1"/>
</dbReference>
<dbReference type="AlphaFoldDB" id="A0A494VNM1"/>
<dbReference type="InterPro" id="IPR009014">
    <property type="entry name" value="Transketo_C/PFOR_II"/>
</dbReference>
<feature type="coiled-coil region" evidence="5">
    <location>
        <begin position="335"/>
        <end position="378"/>
    </location>
</feature>
<organism evidence="7 8">
    <name type="scientific">Mucilaginibacter celer</name>
    <dbReference type="NCBI Taxonomy" id="2305508"/>
    <lineage>
        <taxon>Bacteria</taxon>
        <taxon>Pseudomonadati</taxon>
        <taxon>Bacteroidota</taxon>
        <taxon>Sphingobacteriia</taxon>
        <taxon>Sphingobacteriales</taxon>
        <taxon>Sphingobacteriaceae</taxon>
        <taxon>Mucilaginibacter</taxon>
    </lineage>
</organism>
<dbReference type="SUPFAM" id="SSF52518">
    <property type="entry name" value="Thiamin diphosphate-binding fold (THDP-binding)"/>
    <property type="match status" value="2"/>
</dbReference>
<dbReference type="InterPro" id="IPR033248">
    <property type="entry name" value="Transketolase_C"/>
</dbReference>
<dbReference type="PANTHER" id="PTHR43257:SF2">
    <property type="entry name" value="PYRUVATE DEHYDROGENASE E1 COMPONENT SUBUNIT BETA"/>
    <property type="match status" value="1"/>
</dbReference>
<dbReference type="Gene3D" id="3.40.50.970">
    <property type="match status" value="2"/>
</dbReference>
<evidence type="ECO:0000259" key="6">
    <source>
        <dbReference type="SMART" id="SM00861"/>
    </source>
</evidence>
<dbReference type="Gene3D" id="3.40.50.920">
    <property type="match status" value="1"/>
</dbReference>
<evidence type="ECO:0000313" key="8">
    <source>
        <dbReference type="Proteomes" id="UP000270046"/>
    </source>
</evidence>
<comment type="function">
    <text evidence="2">E1 component of the 2-oxoglutarate dehydrogenase (OGDH) complex which catalyzes the decarboxylation of 2-oxoglutarate, the first step in the conversion of 2-oxoglutarate to succinyl-CoA and CO(2).</text>
</comment>
<evidence type="ECO:0000256" key="2">
    <source>
        <dbReference type="ARBA" id="ARBA00003906"/>
    </source>
</evidence>
<accession>A0A494VNM1</accession>
<keyword evidence="5" id="KW-0175">Coiled coil</keyword>
<dbReference type="KEGG" id="muh:HYN43_008550"/>
<dbReference type="SUPFAM" id="SSF52922">
    <property type="entry name" value="TK C-terminal domain-like"/>
    <property type="match status" value="1"/>
</dbReference>
<evidence type="ECO:0000256" key="1">
    <source>
        <dbReference type="ARBA" id="ARBA00001964"/>
    </source>
</evidence>
<dbReference type="GO" id="GO:0016624">
    <property type="term" value="F:oxidoreductase activity, acting on the aldehyde or oxo group of donors, disulfide as acceptor"/>
    <property type="evidence" value="ECO:0007669"/>
    <property type="project" value="InterPro"/>
</dbReference>
<dbReference type="InterPro" id="IPR001017">
    <property type="entry name" value="DH_E1"/>
</dbReference>
<keyword evidence="8" id="KW-1185">Reference proteome</keyword>
<keyword evidence="4" id="KW-0786">Thiamine pyrophosphate</keyword>
<sequence length="811" mass="90096">MPETTTRATSKFTAAELSFDDFKKIVIDDYRIGYESRQASLIGRREVLTGKAKFGIFGDGKEVAQLAMAKAFRAGDWRAGYYRDQTFMFATGMSNLKEFFAQLYANPDIEKDPASGGRQMNCHYATRFVNTDGSWVNQAETMNSSSDISTTAGQIPRLLGLAYASKLYRQNKELDYLKQFSVNGNEVAFGSVGNGATSEGSFFETFNAAGVLQVPMALSIWDDAYAISVPASLQTTKEDISEVLKGFQRENGSNGYEIFKVRGWDYIALCETYERAINICREEHVPVLIHVTEMTQPQGHSTSGSHERYKSRERLAWEEEHDCLLKMREWMIASAIITEIELEELEGEAKRYVRECQREAANELAVVLKAEIEEAANLIDQFAETVPAKKDAVLATSATLRSAFDAGRREIFTAIRKTLRLTTHENNAERQRLTDWLKAEKDKNTERYNSKLFTGTPQSPLYVPVVPAIYNDDSKVMDGREVLNAAFDANFARDKSIVAFGEDLGMIGDVNQGFAGLQAKYGDIRISDTGIRETSIIGQGMGLAMRGLRPIAEIQYLDYLIYAITIISDDIASLSYRTMGGQKAPLIIRTRGHRLEGIWHSGSPMSVILGSMRGFHICVPRNMTQAAGMYNTLLRGDEPALVVECLNGYRLKEKLPANVGEFTVPLGKAEILREGPDITVVSYGSTLRIVQEASEELAAMGINIEIIDPQTLYPFDTESICGASLKKTSKLLVVDEDLPGAGSAYILQKILEAQSGYYSLDAQPKTLTAKEHRPPYGSDGDYFSKPSVDDVIETVYAMMNEANPSKYPAIY</sequence>
<evidence type="ECO:0000256" key="4">
    <source>
        <dbReference type="ARBA" id="ARBA00023052"/>
    </source>
</evidence>
<dbReference type="Pfam" id="PF00676">
    <property type="entry name" value="E1_dh"/>
    <property type="match status" value="1"/>
</dbReference>
<dbReference type="EMBL" id="CP032869">
    <property type="protein sequence ID" value="AYL95341.1"/>
    <property type="molecule type" value="Genomic_DNA"/>
</dbReference>
<dbReference type="InterPro" id="IPR029061">
    <property type="entry name" value="THDP-binding"/>
</dbReference>